<keyword evidence="3" id="KW-1185">Reference proteome</keyword>
<accession>A0A225DQC0</accession>
<dbReference type="Proteomes" id="UP000214646">
    <property type="component" value="Unassembled WGS sequence"/>
</dbReference>
<reference evidence="3" key="1">
    <citation type="submission" date="2017-06" db="EMBL/GenBank/DDBJ databases">
        <title>Genome analysis of Fimbriiglobus ruber SP5, the first member of the order Planctomycetales with confirmed chitinolytic capability.</title>
        <authorList>
            <person name="Ravin N.V."/>
            <person name="Rakitin A.L."/>
            <person name="Ivanova A.A."/>
            <person name="Beletsky A.V."/>
            <person name="Kulichevskaya I.S."/>
            <person name="Mardanov A.V."/>
            <person name="Dedysh S.N."/>
        </authorList>
    </citation>
    <scope>NUCLEOTIDE SEQUENCE [LARGE SCALE GENOMIC DNA]</scope>
    <source>
        <strain evidence="3">SP5</strain>
    </source>
</reference>
<dbReference type="Pfam" id="PF07638">
    <property type="entry name" value="Sigma70_ECF"/>
    <property type="match status" value="1"/>
</dbReference>
<protein>
    <recommendedName>
        <fullName evidence="1">RNA polymerase sigma-70 ECF-like HTH domain-containing protein</fullName>
    </recommendedName>
</protein>
<comment type="caution">
    <text evidence="2">The sequence shown here is derived from an EMBL/GenBank/DDBJ whole genome shotgun (WGS) entry which is preliminary data.</text>
</comment>
<name>A0A225DQC0_9BACT</name>
<gene>
    <name evidence="2" type="ORF">FRUB_03259</name>
</gene>
<dbReference type="InterPro" id="IPR053812">
    <property type="entry name" value="HTH_Sigma70_ECF-like"/>
</dbReference>
<dbReference type="Gene3D" id="1.10.10.10">
    <property type="entry name" value="Winged helix-like DNA-binding domain superfamily/Winged helix DNA-binding domain"/>
    <property type="match status" value="1"/>
</dbReference>
<dbReference type="AlphaFoldDB" id="A0A225DQC0"/>
<evidence type="ECO:0000313" key="2">
    <source>
        <dbReference type="EMBL" id="OWK43660.1"/>
    </source>
</evidence>
<dbReference type="EMBL" id="NIDE01000004">
    <property type="protein sequence ID" value="OWK43660.1"/>
    <property type="molecule type" value="Genomic_DNA"/>
</dbReference>
<evidence type="ECO:0000313" key="3">
    <source>
        <dbReference type="Proteomes" id="UP000214646"/>
    </source>
</evidence>
<feature type="domain" description="RNA polymerase sigma-70 ECF-like HTH" evidence="1">
    <location>
        <begin position="1"/>
        <end position="184"/>
    </location>
</feature>
<dbReference type="RefSeq" id="WP_088254482.1">
    <property type="nucleotide sequence ID" value="NZ_NIDE01000004.1"/>
</dbReference>
<dbReference type="NCBIfam" id="TIGR02999">
    <property type="entry name" value="Sig-70_X6"/>
    <property type="match status" value="1"/>
</dbReference>
<dbReference type="InterPro" id="IPR036388">
    <property type="entry name" value="WH-like_DNA-bd_sf"/>
</dbReference>
<organism evidence="2 3">
    <name type="scientific">Fimbriiglobus ruber</name>
    <dbReference type="NCBI Taxonomy" id="1908690"/>
    <lineage>
        <taxon>Bacteria</taxon>
        <taxon>Pseudomonadati</taxon>
        <taxon>Planctomycetota</taxon>
        <taxon>Planctomycetia</taxon>
        <taxon>Gemmatales</taxon>
        <taxon>Gemmataceae</taxon>
        <taxon>Fimbriiglobus</taxon>
    </lineage>
</organism>
<evidence type="ECO:0000259" key="1">
    <source>
        <dbReference type="Pfam" id="PF07638"/>
    </source>
</evidence>
<dbReference type="InterPro" id="IPR011517">
    <property type="entry name" value="RNA_pol_sigma70_ECF-like"/>
</dbReference>
<dbReference type="SUPFAM" id="SSF88659">
    <property type="entry name" value="Sigma3 and sigma4 domains of RNA polymerase sigma factors"/>
    <property type="match status" value="1"/>
</dbReference>
<dbReference type="InterPro" id="IPR013324">
    <property type="entry name" value="RNA_pol_sigma_r3/r4-like"/>
</dbReference>
<sequence>MTDATKLLSAAAAGDLQAAASLLPLVYDELRKLAATRMADESPDHTLQPTALVHEAYIRLIGPTDPAQWSNRGHFFAAAAEAMRRILVESARRKQTRKRGERPRRAAVDPDHLEAAAADPDRWIDLDEALTTFEGVDPAAAGLVRLRVFAGLSVEEAADVLGLSRASAFRVWVYARAWLSAALADRTADSSKNS</sequence>
<proteinExistence type="predicted"/>
<dbReference type="OrthoDB" id="278371at2"/>